<dbReference type="InterPro" id="IPR003945">
    <property type="entry name" value="NU5C-like"/>
</dbReference>
<evidence type="ECO:0000256" key="13">
    <source>
        <dbReference type="ARBA" id="ARBA00023128"/>
    </source>
</evidence>
<feature type="transmembrane region" description="Helical" evidence="16">
    <location>
        <begin position="295"/>
        <end position="317"/>
    </location>
</feature>
<comment type="function">
    <text evidence="16">Core subunit of the mitochondrial membrane respiratory chain NADH dehydrogenase (Complex I) which catalyzes electron transfer from NADH through the respiratory chain, using ubiquinone as an electron acceptor. Essential for the catalytic activity and assembly of complex I.</text>
</comment>
<dbReference type="PANTHER" id="PTHR42829:SF2">
    <property type="entry name" value="NADH-UBIQUINONE OXIDOREDUCTASE CHAIN 5"/>
    <property type="match status" value="1"/>
</dbReference>
<evidence type="ECO:0000256" key="15">
    <source>
        <dbReference type="ARBA" id="ARBA00049551"/>
    </source>
</evidence>
<dbReference type="GO" id="GO:0042773">
    <property type="term" value="P:ATP synthesis coupled electron transport"/>
    <property type="evidence" value="ECO:0007669"/>
    <property type="project" value="InterPro"/>
</dbReference>
<geneLocation type="mitochondrion" evidence="20"/>
<feature type="transmembrane region" description="Helical" evidence="16">
    <location>
        <begin position="549"/>
        <end position="566"/>
    </location>
</feature>
<evidence type="ECO:0000256" key="3">
    <source>
        <dbReference type="ARBA" id="ARBA00021096"/>
    </source>
</evidence>
<name>A0A175D0F6_9ANNE</name>
<feature type="transmembrane region" description="Helical" evidence="16">
    <location>
        <begin position="453"/>
        <end position="473"/>
    </location>
</feature>
<evidence type="ECO:0000256" key="1">
    <source>
        <dbReference type="ARBA" id="ARBA00004448"/>
    </source>
</evidence>
<evidence type="ECO:0000256" key="7">
    <source>
        <dbReference type="ARBA" id="ARBA00022792"/>
    </source>
</evidence>
<proteinExistence type="inferred from homology"/>
<accession>A0A175D0F6</accession>
<keyword evidence="11 16" id="KW-0520">NAD</keyword>
<evidence type="ECO:0000259" key="19">
    <source>
        <dbReference type="Pfam" id="PF06455"/>
    </source>
</evidence>
<evidence type="ECO:0000259" key="17">
    <source>
        <dbReference type="Pfam" id="PF00361"/>
    </source>
</evidence>
<feature type="transmembrane region" description="Helical" evidence="16">
    <location>
        <begin position="213"/>
        <end position="234"/>
    </location>
</feature>
<comment type="catalytic activity">
    <reaction evidence="15 16">
        <text>a ubiquinone + NADH + 5 H(+)(in) = a ubiquinol + NAD(+) + 4 H(+)(out)</text>
        <dbReference type="Rhea" id="RHEA:29091"/>
        <dbReference type="Rhea" id="RHEA-COMP:9565"/>
        <dbReference type="Rhea" id="RHEA-COMP:9566"/>
        <dbReference type="ChEBI" id="CHEBI:15378"/>
        <dbReference type="ChEBI" id="CHEBI:16389"/>
        <dbReference type="ChEBI" id="CHEBI:17976"/>
        <dbReference type="ChEBI" id="CHEBI:57540"/>
        <dbReference type="ChEBI" id="CHEBI:57945"/>
        <dbReference type="EC" id="7.1.1.2"/>
    </reaction>
</comment>
<feature type="transmembrane region" description="Helical" evidence="16">
    <location>
        <begin position="485"/>
        <end position="508"/>
    </location>
</feature>
<dbReference type="PRINTS" id="PR01434">
    <property type="entry name" value="NADHDHGNASE5"/>
</dbReference>
<feature type="transmembrane region" description="Helical" evidence="16">
    <location>
        <begin position="380"/>
        <end position="402"/>
    </location>
</feature>
<keyword evidence="4 16" id="KW-0813">Transport</keyword>
<dbReference type="PANTHER" id="PTHR42829">
    <property type="entry name" value="NADH-UBIQUINONE OXIDOREDUCTASE CHAIN 5"/>
    <property type="match status" value="1"/>
</dbReference>
<dbReference type="GO" id="GO:0003954">
    <property type="term" value="F:NADH dehydrogenase activity"/>
    <property type="evidence" value="ECO:0007669"/>
    <property type="project" value="TreeGrafter"/>
</dbReference>
<dbReference type="GO" id="GO:0008137">
    <property type="term" value="F:NADH dehydrogenase (ubiquinone) activity"/>
    <property type="evidence" value="ECO:0007669"/>
    <property type="project" value="UniProtKB-EC"/>
</dbReference>
<dbReference type="Pfam" id="PF00662">
    <property type="entry name" value="Proton_antipo_N"/>
    <property type="match status" value="1"/>
</dbReference>
<gene>
    <name evidence="20" type="primary">nad5</name>
</gene>
<feature type="transmembrane region" description="Helical" evidence="16">
    <location>
        <begin position="111"/>
        <end position="131"/>
    </location>
</feature>
<keyword evidence="13 16" id="KW-0496">Mitochondrion</keyword>
<evidence type="ECO:0000256" key="11">
    <source>
        <dbReference type="ARBA" id="ARBA00023027"/>
    </source>
</evidence>
<protein>
    <recommendedName>
        <fullName evidence="3 16">NADH-ubiquinone oxidoreductase chain 5</fullName>
        <ecNumber evidence="2 16">7.1.1.2</ecNumber>
    </recommendedName>
</protein>
<comment type="similarity">
    <text evidence="16">Belongs to the complex I subunit 5 family.</text>
</comment>
<feature type="transmembrane region" description="Helical" evidence="16">
    <location>
        <begin position="152"/>
        <end position="170"/>
    </location>
</feature>
<dbReference type="Pfam" id="PF00361">
    <property type="entry name" value="Proton_antipo_M"/>
    <property type="match status" value="1"/>
</dbReference>
<evidence type="ECO:0000259" key="18">
    <source>
        <dbReference type="Pfam" id="PF00662"/>
    </source>
</evidence>
<evidence type="ECO:0000256" key="10">
    <source>
        <dbReference type="ARBA" id="ARBA00022989"/>
    </source>
</evidence>
<sequence>MNMKSISIYTPRMLMIMSTMTFIGSLWLLYMGKMIIFEWELISLFLTPINITILFDMKGVLFSSAVLFISSNVMSFSTLYMSEDKFIDRFTILVLLFVLSMNLLIYIPNMIILLLGWDGLGIVSFILVIYYQNSKSLAAGMITAMTNRIGDVMILLSIAMTLNQGHWNVLAMWTESSFFFFQVLMILVAAMTKSAQMPFSSWLPAAMAAPTPVSALVHSSTLVTAGVFLLIRFYPFLSMMEWFNLLLLYLAMMTMTMAGLAATVECDMKKIIALSTLSQLGLMMCALGFNLPMLAYFHMVVHAMFKALLFICAGVLIHNHMHSQDLRWMGNMVNQMPMTSSCIMIANLAMSGFPFLAAFYTKDSIIEMSMYSLNSMSTMILLYLSLGVTAFYSLRFSLSVLWSPMNSTPFYLLEEPKSVNMPMIMLSIPSIMSGMLLWWWYPSINMYMNLHPLMLNTPLMVISIGFIFAWIWSTKSKKMLYPIQMFMSYMWYLTPITTQFLMGLYMKLSKYYLETVDQSWLEYLGGLGLHLTLSTYSNKTLKINQANPLNYITLSFITFLMVVMILV</sequence>
<evidence type="ECO:0000256" key="2">
    <source>
        <dbReference type="ARBA" id="ARBA00012944"/>
    </source>
</evidence>
<keyword evidence="10 16" id="KW-1133">Transmembrane helix</keyword>
<dbReference type="GO" id="GO:0005743">
    <property type="term" value="C:mitochondrial inner membrane"/>
    <property type="evidence" value="ECO:0007669"/>
    <property type="project" value="UniProtKB-SubCell"/>
</dbReference>
<dbReference type="InterPro" id="IPR010934">
    <property type="entry name" value="NADH_DH_su5_C"/>
</dbReference>
<evidence type="ECO:0000313" key="20">
    <source>
        <dbReference type="EMBL" id="CVK87355.1"/>
    </source>
</evidence>
<dbReference type="Pfam" id="PF06455">
    <property type="entry name" value="NADH5_C"/>
    <property type="match status" value="1"/>
</dbReference>
<dbReference type="AlphaFoldDB" id="A0A175D0F6"/>
<reference evidence="20" key="1">
    <citation type="journal article" date="2016" name="PLoS ONE">
        <title>Comparative Mitogenomics of Leeches (Annelida: Clitellata): Genome Conservation and Placobdella-Specific trnD Gene Duplication.</title>
        <authorList>
            <person name="Oceguera-Figueroa A."/>
            <person name="Manzano-Marin A."/>
            <person name="Kvist S."/>
            <person name="Moya A."/>
            <person name="Siddall M.E."/>
            <person name="Latorre A."/>
        </authorList>
    </citation>
    <scope>NUCLEOTIDE SEQUENCE</scope>
    <source>
        <strain evidence="20">ONAP</strain>
    </source>
</reference>
<dbReference type="InterPro" id="IPR001516">
    <property type="entry name" value="Proton_antipo_N"/>
</dbReference>
<feature type="transmembrane region" description="Helical" evidence="16">
    <location>
        <begin position="271"/>
        <end position="289"/>
    </location>
</feature>
<feature type="transmembrane region" description="Helical" evidence="16">
    <location>
        <begin position="338"/>
        <end position="360"/>
    </location>
</feature>
<organism evidence="20">
    <name type="scientific">Placobdella parasitica</name>
    <dbReference type="NCBI Taxonomy" id="60933"/>
    <lineage>
        <taxon>Eukaryota</taxon>
        <taxon>Metazoa</taxon>
        <taxon>Spiralia</taxon>
        <taxon>Lophotrochozoa</taxon>
        <taxon>Annelida</taxon>
        <taxon>Clitellata</taxon>
        <taxon>Hirudinea</taxon>
        <taxon>Rhynchobdellida</taxon>
        <taxon>Glossiphoniidae</taxon>
        <taxon>Placobdella</taxon>
    </lineage>
</organism>
<keyword evidence="12 16" id="KW-0830">Ubiquinone</keyword>
<evidence type="ECO:0000256" key="5">
    <source>
        <dbReference type="ARBA" id="ARBA00022660"/>
    </source>
</evidence>
<evidence type="ECO:0000256" key="12">
    <source>
        <dbReference type="ARBA" id="ARBA00023075"/>
    </source>
</evidence>
<dbReference type="GO" id="GO:0015990">
    <property type="term" value="P:electron transport coupled proton transport"/>
    <property type="evidence" value="ECO:0007669"/>
    <property type="project" value="TreeGrafter"/>
</dbReference>
<evidence type="ECO:0000256" key="8">
    <source>
        <dbReference type="ARBA" id="ARBA00022967"/>
    </source>
</evidence>
<dbReference type="EMBL" id="LT159850">
    <property type="protein sequence ID" value="CVK87355.1"/>
    <property type="molecule type" value="Genomic_DNA"/>
</dbReference>
<feature type="transmembrane region" description="Helical" evidence="16">
    <location>
        <begin position="12"/>
        <end position="30"/>
    </location>
</feature>
<keyword evidence="5" id="KW-0679">Respiratory chain</keyword>
<keyword evidence="7" id="KW-0999">Mitochondrion inner membrane</keyword>
<dbReference type="InterPro" id="IPR001750">
    <property type="entry name" value="ND/Mrp_TM"/>
</dbReference>
<feature type="transmembrane region" description="Helical" evidence="16">
    <location>
        <begin position="61"/>
        <end position="79"/>
    </location>
</feature>
<keyword evidence="14 16" id="KW-0472">Membrane</keyword>
<feature type="domain" description="NADH:quinone oxidoreductase/Mrp antiporter transmembrane" evidence="17">
    <location>
        <begin position="109"/>
        <end position="380"/>
    </location>
</feature>
<evidence type="ECO:0000256" key="4">
    <source>
        <dbReference type="ARBA" id="ARBA00022448"/>
    </source>
</evidence>
<feature type="transmembrane region" description="Helical" evidence="16">
    <location>
        <begin position="423"/>
        <end position="441"/>
    </location>
</feature>
<feature type="transmembrane region" description="Helical" evidence="16">
    <location>
        <begin position="86"/>
        <end position="105"/>
    </location>
</feature>
<evidence type="ECO:0000256" key="16">
    <source>
        <dbReference type="RuleBase" id="RU003404"/>
    </source>
</evidence>
<evidence type="ECO:0000256" key="6">
    <source>
        <dbReference type="ARBA" id="ARBA00022692"/>
    </source>
</evidence>
<dbReference type="EC" id="7.1.1.2" evidence="2 16"/>
<feature type="domain" description="NADH-Ubiquinone oxidoreductase (complex I) chain 5 N-terminal" evidence="18">
    <location>
        <begin position="48"/>
        <end position="90"/>
    </location>
</feature>
<keyword evidence="6 16" id="KW-0812">Transmembrane</keyword>
<evidence type="ECO:0000256" key="14">
    <source>
        <dbReference type="ARBA" id="ARBA00023136"/>
    </source>
</evidence>
<evidence type="ECO:0000256" key="9">
    <source>
        <dbReference type="ARBA" id="ARBA00022982"/>
    </source>
</evidence>
<feature type="domain" description="NADH dehydrogenase subunit 5 C-terminal" evidence="19">
    <location>
        <begin position="392"/>
        <end position="565"/>
    </location>
</feature>
<keyword evidence="9" id="KW-0249">Electron transport</keyword>
<feature type="transmembrane region" description="Helical" evidence="16">
    <location>
        <begin position="246"/>
        <end position="264"/>
    </location>
</feature>
<keyword evidence="8" id="KW-1278">Translocase</keyword>
<comment type="subcellular location">
    <subcellularLocation>
        <location evidence="1">Mitochondrion inner membrane</location>
        <topology evidence="1">Multi-pass membrane protein</topology>
    </subcellularLocation>
</comment>
<feature type="transmembrane region" description="Helical" evidence="16">
    <location>
        <begin position="37"/>
        <end position="55"/>
    </location>
</feature>
<feature type="transmembrane region" description="Helical" evidence="16">
    <location>
        <begin position="176"/>
        <end position="192"/>
    </location>
</feature>